<feature type="transmembrane region" description="Helical" evidence="1">
    <location>
        <begin position="12"/>
        <end position="31"/>
    </location>
</feature>
<feature type="non-terminal residue" evidence="2">
    <location>
        <position position="72"/>
    </location>
</feature>
<accession>A0A5C3KFR4</accession>
<keyword evidence="3" id="KW-1185">Reference proteome</keyword>
<keyword evidence="1" id="KW-0472">Membrane</keyword>
<sequence length="72" mass="8226">VARASSNFCYKVAGLFLCSPSLVLGHVLSPVRFLPRHSLFADCKLHIRTRLSASAFSNFWKPFHLISFFLWL</sequence>
<dbReference type="AlphaFoldDB" id="A0A5C3KFR4"/>
<keyword evidence="1" id="KW-1133">Transmembrane helix</keyword>
<reference evidence="2 3" key="1">
    <citation type="journal article" date="2019" name="Nat. Ecol. Evol.">
        <title>Megaphylogeny resolves global patterns of mushroom evolution.</title>
        <authorList>
            <person name="Varga T."/>
            <person name="Krizsan K."/>
            <person name="Foldi C."/>
            <person name="Dima B."/>
            <person name="Sanchez-Garcia M."/>
            <person name="Sanchez-Ramirez S."/>
            <person name="Szollosi G.J."/>
            <person name="Szarkandi J.G."/>
            <person name="Papp V."/>
            <person name="Albert L."/>
            <person name="Andreopoulos W."/>
            <person name="Angelini C."/>
            <person name="Antonin V."/>
            <person name="Barry K.W."/>
            <person name="Bougher N.L."/>
            <person name="Buchanan P."/>
            <person name="Buyck B."/>
            <person name="Bense V."/>
            <person name="Catcheside P."/>
            <person name="Chovatia M."/>
            <person name="Cooper J."/>
            <person name="Damon W."/>
            <person name="Desjardin D."/>
            <person name="Finy P."/>
            <person name="Geml J."/>
            <person name="Haridas S."/>
            <person name="Hughes K."/>
            <person name="Justo A."/>
            <person name="Karasinski D."/>
            <person name="Kautmanova I."/>
            <person name="Kiss B."/>
            <person name="Kocsube S."/>
            <person name="Kotiranta H."/>
            <person name="LaButti K.M."/>
            <person name="Lechner B.E."/>
            <person name="Liimatainen K."/>
            <person name="Lipzen A."/>
            <person name="Lukacs Z."/>
            <person name="Mihaltcheva S."/>
            <person name="Morgado L.N."/>
            <person name="Niskanen T."/>
            <person name="Noordeloos M.E."/>
            <person name="Ohm R.A."/>
            <person name="Ortiz-Santana B."/>
            <person name="Ovrebo C."/>
            <person name="Racz N."/>
            <person name="Riley R."/>
            <person name="Savchenko A."/>
            <person name="Shiryaev A."/>
            <person name="Soop K."/>
            <person name="Spirin V."/>
            <person name="Szebenyi C."/>
            <person name="Tomsovsky M."/>
            <person name="Tulloss R.E."/>
            <person name="Uehling J."/>
            <person name="Grigoriev I.V."/>
            <person name="Vagvolgyi C."/>
            <person name="Papp T."/>
            <person name="Martin F.M."/>
            <person name="Miettinen O."/>
            <person name="Hibbett D.S."/>
            <person name="Nagy L.G."/>
        </authorList>
    </citation>
    <scope>NUCLEOTIDE SEQUENCE [LARGE SCALE GENOMIC DNA]</scope>
    <source>
        <strain evidence="2 3">CBS 121175</strain>
    </source>
</reference>
<evidence type="ECO:0000313" key="2">
    <source>
        <dbReference type="EMBL" id="TFK18901.1"/>
    </source>
</evidence>
<protein>
    <submittedName>
        <fullName evidence="2">Uncharacterized protein</fullName>
    </submittedName>
</protein>
<evidence type="ECO:0000256" key="1">
    <source>
        <dbReference type="SAM" id="Phobius"/>
    </source>
</evidence>
<dbReference type="Proteomes" id="UP000307440">
    <property type="component" value="Unassembled WGS sequence"/>
</dbReference>
<name>A0A5C3KFR4_COPMA</name>
<dbReference type="EMBL" id="ML210371">
    <property type="protein sequence ID" value="TFK18901.1"/>
    <property type="molecule type" value="Genomic_DNA"/>
</dbReference>
<organism evidence="2 3">
    <name type="scientific">Coprinopsis marcescibilis</name>
    <name type="common">Agaric fungus</name>
    <name type="synonym">Psathyrella marcescibilis</name>
    <dbReference type="NCBI Taxonomy" id="230819"/>
    <lineage>
        <taxon>Eukaryota</taxon>
        <taxon>Fungi</taxon>
        <taxon>Dikarya</taxon>
        <taxon>Basidiomycota</taxon>
        <taxon>Agaricomycotina</taxon>
        <taxon>Agaricomycetes</taxon>
        <taxon>Agaricomycetidae</taxon>
        <taxon>Agaricales</taxon>
        <taxon>Agaricineae</taxon>
        <taxon>Psathyrellaceae</taxon>
        <taxon>Coprinopsis</taxon>
    </lineage>
</organism>
<gene>
    <name evidence="2" type="ORF">FA15DRAFT_558008</name>
</gene>
<evidence type="ECO:0000313" key="3">
    <source>
        <dbReference type="Proteomes" id="UP000307440"/>
    </source>
</evidence>
<feature type="non-terminal residue" evidence="2">
    <location>
        <position position="1"/>
    </location>
</feature>
<proteinExistence type="predicted"/>
<keyword evidence="1" id="KW-0812">Transmembrane</keyword>
<dbReference type="OrthoDB" id="2949413at2759"/>